<keyword evidence="11 15" id="KW-0648">Protein biosynthesis</keyword>
<feature type="binding site" evidence="15">
    <location>
        <position position="676"/>
    </location>
    <ligand>
        <name>Zn(2+)</name>
        <dbReference type="ChEBI" id="CHEBI:29105"/>
    </ligand>
</feature>
<dbReference type="CDD" id="cd00673">
    <property type="entry name" value="AlaRS_core"/>
    <property type="match status" value="1"/>
</dbReference>
<evidence type="ECO:0000256" key="1">
    <source>
        <dbReference type="ARBA" id="ARBA00008429"/>
    </source>
</evidence>
<comment type="function">
    <text evidence="15">Catalyzes the attachment of alanine to tRNA(Ala) in a two-step reaction: alanine is first activated by ATP to form Ala-AMP and then transferred to the acceptor end of tRNA(Ala). Also edits incorrectly charged tRNA(Ala) via its editing domain.</text>
</comment>
<dbReference type="FunFam" id="3.30.980.10:FF:000004">
    <property type="entry name" value="Alanine--tRNA ligase, cytoplasmic"/>
    <property type="match status" value="1"/>
</dbReference>
<evidence type="ECO:0000256" key="7">
    <source>
        <dbReference type="ARBA" id="ARBA00022741"/>
    </source>
</evidence>
<dbReference type="PANTHER" id="PTHR11777:SF9">
    <property type="entry name" value="ALANINE--TRNA LIGASE, CYTOPLASMIC"/>
    <property type="match status" value="1"/>
</dbReference>
<dbReference type="FunCoup" id="A0A6J0BWR6">
    <property type="interactions" value="449"/>
</dbReference>
<dbReference type="InterPro" id="IPR023033">
    <property type="entry name" value="Ala_tRNA_ligase_euk/bac"/>
</dbReference>
<evidence type="ECO:0000256" key="10">
    <source>
        <dbReference type="ARBA" id="ARBA00022884"/>
    </source>
</evidence>
<dbReference type="PRINTS" id="PR00980">
    <property type="entry name" value="TRNASYNTHALA"/>
</dbReference>
<evidence type="ECO:0000256" key="11">
    <source>
        <dbReference type="ARBA" id="ARBA00022917"/>
    </source>
</evidence>
<dbReference type="InterPro" id="IPR018162">
    <property type="entry name" value="Ala-tRNA-ligase_IIc_anticod-bd"/>
</dbReference>
<evidence type="ECO:0000256" key="9">
    <source>
        <dbReference type="ARBA" id="ARBA00022840"/>
    </source>
</evidence>
<keyword evidence="17" id="KW-1185">Reference proteome</keyword>
<keyword evidence="10 15" id="KW-0694">RNA-binding</keyword>
<keyword evidence="4 15" id="KW-0820">tRNA-binding</keyword>
<dbReference type="Pfam" id="PF01411">
    <property type="entry name" value="tRNA-synt_2c"/>
    <property type="match status" value="2"/>
</dbReference>
<dbReference type="GO" id="GO:0004813">
    <property type="term" value="F:alanine-tRNA ligase activity"/>
    <property type="evidence" value="ECO:0007669"/>
    <property type="project" value="UniProtKB-UniRule"/>
</dbReference>
<accession>A0A6J0BWR6</accession>
<evidence type="ECO:0000256" key="5">
    <source>
        <dbReference type="ARBA" id="ARBA00022598"/>
    </source>
</evidence>
<dbReference type="OrthoDB" id="2423964at2759"/>
<dbReference type="GO" id="GO:0006419">
    <property type="term" value="P:alanyl-tRNA aminoacylation"/>
    <property type="evidence" value="ECO:0007669"/>
    <property type="project" value="InterPro"/>
</dbReference>
<keyword evidence="5 15" id="KW-0436">Ligase</keyword>
<evidence type="ECO:0000256" key="14">
    <source>
        <dbReference type="ARBA" id="ARBA00048300"/>
    </source>
</evidence>
<dbReference type="AlphaFoldDB" id="A0A6J0BWR6"/>
<dbReference type="InterPro" id="IPR002318">
    <property type="entry name" value="Ala-tRNA-lgiase_IIc"/>
</dbReference>
<dbReference type="InterPro" id="IPR009000">
    <property type="entry name" value="Transl_B-barrel_sf"/>
</dbReference>
<dbReference type="Gene3D" id="3.30.930.10">
    <property type="entry name" value="Bira Bifunctional Protein, Domain 2"/>
    <property type="match status" value="1"/>
</dbReference>
<evidence type="ECO:0000313" key="17">
    <source>
        <dbReference type="Proteomes" id="UP000829291"/>
    </source>
</evidence>
<dbReference type="InParanoid" id="A0A6J0BWR6"/>
<dbReference type="HAMAP" id="MF_00036_B">
    <property type="entry name" value="Ala_tRNA_synth_B"/>
    <property type="match status" value="1"/>
</dbReference>
<dbReference type="KEGG" id="nlo:107223643"/>
<keyword evidence="12 15" id="KW-0030">Aminoacyl-tRNA synthetase</keyword>
<evidence type="ECO:0000256" key="3">
    <source>
        <dbReference type="ARBA" id="ARBA00017959"/>
    </source>
</evidence>
<dbReference type="InterPro" id="IPR018164">
    <property type="entry name" value="Ala-tRNA-synth_IIc_N"/>
</dbReference>
<evidence type="ECO:0000256" key="13">
    <source>
        <dbReference type="ARBA" id="ARBA00032577"/>
    </source>
</evidence>
<gene>
    <name evidence="18" type="primary">LOC107223643</name>
</gene>
<dbReference type="Pfam" id="PF07973">
    <property type="entry name" value="tRNA_SAD"/>
    <property type="match status" value="1"/>
</dbReference>
<keyword evidence="7 15" id="KW-0547">Nucleotide-binding</keyword>
<dbReference type="GO" id="GO:0005739">
    <property type="term" value="C:mitochondrion"/>
    <property type="evidence" value="ECO:0007669"/>
    <property type="project" value="TreeGrafter"/>
</dbReference>
<dbReference type="SMART" id="SM00863">
    <property type="entry name" value="tRNA_SAD"/>
    <property type="match status" value="1"/>
</dbReference>
<dbReference type="InterPro" id="IPR018163">
    <property type="entry name" value="Thr/Ala-tRNA-synth_IIc_edit"/>
</dbReference>
<dbReference type="InterPro" id="IPR018165">
    <property type="entry name" value="Ala-tRNA-synth_IIc_core"/>
</dbReference>
<dbReference type="SUPFAM" id="SSF55186">
    <property type="entry name" value="ThrRS/AlaRS common domain"/>
    <property type="match status" value="1"/>
</dbReference>
<evidence type="ECO:0000256" key="6">
    <source>
        <dbReference type="ARBA" id="ARBA00022723"/>
    </source>
</evidence>
<dbReference type="CTD" id="38595"/>
<dbReference type="SUPFAM" id="SSF50447">
    <property type="entry name" value="Translation proteins"/>
    <property type="match status" value="1"/>
</dbReference>
<evidence type="ECO:0000313" key="18">
    <source>
        <dbReference type="RefSeq" id="XP_015518880.1"/>
    </source>
</evidence>
<comment type="cofactor">
    <cofactor evidence="15">
        <name>Zn(2+)</name>
        <dbReference type="ChEBI" id="CHEBI:29105"/>
    </cofactor>
    <text evidence="15">Binds 1 zinc ion per subunit.</text>
</comment>
<protein>
    <recommendedName>
        <fullName evidence="3">Alanine--tRNA ligase</fullName>
        <ecNumber evidence="2">6.1.1.7</ecNumber>
    </recommendedName>
    <alternativeName>
        <fullName evidence="13">Alanyl-tRNA synthetase</fullName>
    </alternativeName>
</protein>
<evidence type="ECO:0000256" key="4">
    <source>
        <dbReference type="ARBA" id="ARBA00022555"/>
    </source>
</evidence>
<reference evidence="18" key="1">
    <citation type="submission" date="2025-08" db="UniProtKB">
        <authorList>
            <consortium name="RefSeq"/>
        </authorList>
    </citation>
    <scope>IDENTIFICATION</scope>
    <source>
        <tissue evidence="18">Thorax and Abdomen</tissue>
    </source>
</reference>
<evidence type="ECO:0000256" key="12">
    <source>
        <dbReference type="ARBA" id="ARBA00023146"/>
    </source>
</evidence>
<keyword evidence="8 15" id="KW-0862">Zinc</keyword>
<dbReference type="FunFam" id="3.30.930.10:FF:000011">
    <property type="entry name" value="Alanine--tRNA ligase, cytoplasmic"/>
    <property type="match status" value="1"/>
</dbReference>
<dbReference type="RefSeq" id="XP_015518880.1">
    <property type="nucleotide sequence ID" value="XM_015663394.2"/>
</dbReference>
<organism evidence="18">
    <name type="scientific">Neodiprion lecontei</name>
    <name type="common">Redheaded pine sawfly</name>
    <dbReference type="NCBI Taxonomy" id="441921"/>
    <lineage>
        <taxon>Eukaryota</taxon>
        <taxon>Metazoa</taxon>
        <taxon>Ecdysozoa</taxon>
        <taxon>Arthropoda</taxon>
        <taxon>Hexapoda</taxon>
        <taxon>Insecta</taxon>
        <taxon>Pterygota</taxon>
        <taxon>Neoptera</taxon>
        <taxon>Endopterygota</taxon>
        <taxon>Hymenoptera</taxon>
        <taxon>Tenthredinoidea</taxon>
        <taxon>Diprionidae</taxon>
        <taxon>Diprioninae</taxon>
        <taxon>Neodiprion</taxon>
    </lineage>
</organism>
<keyword evidence="9 15" id="KW-0067">ATP-binding</keyword>
<dbReference type="GO" id="GO:0002161">
    <property type="term" value="F:aminoacyl-tRNA deacylase activity"/>
    <property type="evidence" value="ECO:0007669"/>
    <property type="project" value="TreeGrafter"/>
</dbReference>
<dbReference type="GeneID" id="107223643"/>
<feature type="binding site" evidence="15">
    <location>
        <position position="783"/>
    </location>
    <ligand>
        <name>Zn(2+)</name>
        <dbReference type="ChEBI" id="CHEBI:29105"/>
    </ligand>
</feature>
<keyword evidence="6 15" id="KW-0479">Metal-binding</keyword>
<dbReference type="GO" id="GO:0005524">
    <property type="term" value="F:ATP binding"/>
    <property type="evidence" value="ECO:0007669"/>
    <property type="project" value="UniProtKB-UniRule"/>
</dbReference>
<comment type="domain">
    <text evidence="15">Consists of three domains; the N-terminal catalytic domain, the editing domain and the C-terminal C-Ala domain. The editing domain removes incorrectly charged amino acids, while the C-Ala domain, along with tRNA(Ala), serves as a bridge to cooperatively bring together the editing and aminoacylation centers thus stimulating deacylation of misacylated tRNAs.</text>
</comment>
<comment type="subunit">
    <text evidence="15">Monomer.</text>
</comment>
<dbReference type="SUPFAM" id="SSF101353">
    <property type="entry name" value="Putative anticodon-binding domain of alanyl-tRNA synthetase (AlaRS)"/>
    <property type="match status" value="1"/>
</dbReference>
<proteinExistence type="inferred from homology"/>
<dbReference type="GO" id="GO:0008270">
    <property type="term" value="F:zinc ion binding"/>
    <property type="evidence" value="ECO:0007669"/>
    <property type="project" value="UniProtKB-UniRule"/>
</dbReference>
<dbReference type="Gene3D" id="3.30.980.10">
    <property type="entry name" value="Threonyl-trna Synthetase, Chain A, domain 2"/>
    <property type="match status" value="1"/>
</dbReference>
<dbReference type="InterPro" id="IPR050058">
    <property type="entry name" value="Ala-tRNA_ligase"/>
</dbReference>
<comment type="similarity">
    <text evidence="1">Belongs to the class-II aminoacyl-tRNA synthetase family. Alax-L subfamily.</text>
</comment>
<comment type="catalytic activity">
    <reaction evidence="14 15">
        <text>tRNA(Ala) + L-alanine + ATP = L-alanyl-tRNA(Ala) + AMP + diphosphate</text>
        <dbReference type="Rhea" id="RHEA:12540"/>
        <dbReference type="Rhea" id="RHEA-COMP:9657"/>
        <dbReference type="Rhea" id="RHEA-COMP:9923"/>
        <dbReference type="ChEBI" id="CHEBI:30616"/>
        <dbReference type="ChEBI" id="CHEBI:33019"/>
        <dbReference type="ChEBI" id="CHEBI:57972"/>
        <dbReference type="ChEBI" id="CHEBI:78442"/>
        <dbReference type="ChEBI" id="CHEBI:78497"/>
        <dbReference type="ChEBI" id="CHEBI:456215"/>
        <dbReference type="EC" id="6.1.1.7"/>
    </reaction>
</comment>
<feature type="binding site" evidence="15">
    <location>
        <position position="779"/>
    </location>
    <ligand>
        <name>Zn(2+)</name>
        <dbReference type="ChEBI" id="CHEBI:29105"/>
    </ligand>
</feature>
<dbReference type="Gene3D" id="2.40.30.130">
    <property type="match status" value="1"/>
</dbReference>
<evidence type="ECO:0000259" key="16">
    <source>
        <dbReference type="PROSITE" id="PS50860"/>
    </source>
</evidence>
<evidence type="ECO:0000256" key="15">
    <source>
        <dbReference type="HAMAP-Rule" id="MF_03133"/>
    </source>
</evidence>
<feature type="binding site" evidence="15">
    <location>
        <position position="672"/>
    </location>
    <ligand>
        <name>Zn(2+)</name>
        <dbReference type="ChEBI" id="CHEBI:29105"/>
    </ligand>
</feature>
<evidence type="ECO:0000256" key="8">
    <source>
        <dbReference type="ARBA" id="ARBA00022833"/>
    </source>
</evidence>
<feature type="domain" description="Alanyl-transfer RNA synthetases family profile" evidence="16">
    <location>
        <begin position="18"/>
        <end position="822"/>
    </location>
</feature>
<dbReference type="Proteomes" id="UP000829291">
    <property type="component" value="Chromosome 4"/>
</dbReference>
<dbReference type="EC" id="6.1.1.7" evidence="2"/>
<evidence type="ECO:0000256" key="2">
    <source>
        <dbReference type="ARBA" id="ARBA00013168"/>
    </source>
</evidence>
<name>A0A6J0BWR6_NEOLC</name>
<dbReference type="SUPFAM" id="SSF55681">
    <property type="entry name" value="Class II aaRS and biotin synthetases"/>
    <property type="match status" value="1"/>
</dbReference>
<dbReference type="PROSITE" id="PS50860">
    <property type="entry name" value="AA_TRNA_LIGASE_II_ALA"/>
    <property type="match status" value="1"/>
</dbReference>
<dbReference type="GO" id="GO:0000049">
    <property type="term" value="F:tRNA binding"/>
    <property type="evidence" value="ECO:0007669"/>
    <property type="project" value="UniProtKB-KW"/>
</dbReference>
<dbReference type="InterPro" id="IPR045864">
    <property type="entry name" value="aa-tRNA-synth_II/BPL/LPL"/>
</dbReference>
<sequence>MNKTMIARFYSKKLQNVKSSHAIRKEFIDFFTRDLNHKYIRSSPVLPLCDPTVAFVNAGMNQFKGVFLGHLNPPAKRVANSQKCIRIGGKHNDLDAVGQDTYHHTFFEMLGNWSFGDYFKEEACEFAWKLLTGPYGINENRLYVTYFAGDEKMGLKPDLECKDIWLRLGVSQDRILPFGSQDNFWEMGTTGPCGPCTEIHIDHTMQTSNQASRVNRGHADLTELWNIVFIEYQRLSDGPIVPLPKKHIDTGMGFERLVAVLQGKRSNYDTDLFQPLFDTIKKKTNAPEYQGRFMSADKNGIDTAYRTLADHARMVTIALADGMLPDQNHKLRKVLRKAVDVGEKVFQQSGLLHELSFRVADNLGNVYPEIQKNLKQVQKLIAYEEDLLKSLRDTAGTEWKRIIKTRSALASVSNTTAPGLAAAYKDLQSSLFILASNDKFPRVLPPDIAFKMYDTYGLDPDTISELAKVESLSFDKNEFYNELNNARQRSKMHFGKVDEEIVSQESLQLLEKKNVPTTDDSAKYSYTVTDKVYYFPPVNCKLLGMIVGGKLISETQSHVIDDSQSIIEATVMHSGNIVEIDSIIDANATVGLILDKTPFYSPEGGQGSDVGQIQVKNVIFDVKEVRKICNYVFHIGKFIVQDGIKPEAELHVGDECVATINEKTRLGLMRHHTSTHLINAALHKILPATGQRGSNVAKDSLDLQFSVFGEKLSPKDIETVETLINKSINADVAVKTRTIDALGLTSEENITLVPGEVYPDTGIRIVEIIGQDLQSIEACCGTHVQNTGALEHLCILKVKSLGTGSQSIRAIAGPIARLARQAGENVKQQIILLEEDINTGNAQFNLLDTRVQDIKRQLMDRTERIPLPYSIKHECVSRLEMLARNSKSQERSAMKESIENELKSIVQSCTLPFVVHCFQPVNVALESVSLQKVTKFCSNTPTLVIAHNKEMVKARCSVPKEMASSEFNAQLWMQTVLPIFKAHGSSPKGQDPLLIQHMKSKRVSDLELKGLVERAVIEATKFAALHVKKSRHQTK</sequence>
<dbReference type="InterPro" id="IPR012947">
    <property type="entry name" value="tRNA_SAD"/>
</dbReference>
<dbReference type="PANTHER" id="PTHR11777">
    <property type="entry name" value="ALANYL-TRNA SYNTHETASE"/>
    <property type="match status" value="1"/>
</dbReference>